<feature type="domain" description="Histidine kinase" evidence="15">
    <location>
        <begin position="504"/>
        <end position="716"/>
    </location>
</feature>
<dbReference type="SMART" id="SM00388">
    <property type="entry name" value="HisKA"/>
    <property type="match status" value="1"/>
</dbReference>
<keyword evidence="11 14" id="KW-1133">Transmembrane helix</keyword>
<dbReference type="PANTHER" id="PTHR45528:SF1">
    <property type="entry name" value="SENSOR HISTIDINE KINASE CPXA"/>
    <property type="match status" value="1"/>
</dbReference>
<evidence type="ECO:0000256" key="11">
    <source>
        <dbReference type="ARBA" id="ARBA00022989"/>
    </source>
</evidence>
<evidence type="ECO:0000259" key="15">
    <source>
        <dbReference type="PROSITE" id="PS50109"/>
    </source>
</evidence>
<dbReference type="InterPro" id="IPR036890">
    <property type="entry name" value="HATPase_C_sf"/>
</dbReference>
<name>A0A921I3N9_9FIRM</name>
<sequence length="716" mass="81476">MDTRSKNSLNVRRLLSAAVLCVCAAVMLAFYPTFEKAGREEAEEVYEGAVYLSEMLSPVTRGNYVLYNEISRDEDESQIREELETSDFRRLEKYMDYSFFDDEGEALLESRSGVAGKLDGQPENTAYDIQISFSFDGVGVLGDIQVSSSYLDKEVQYQIEEALLHDQQSLEREWEAQEAWPMSMPVDVTAVYGMTRDNAESYLSSYVSAEAYGGAYVYAWGILESSSFAWVMMFLTLLAAAAGVLYRIFSGDRQEAVFRAPAELVCAAVLGLAAVMIWPAIMIWKTCSGELISSSGYANVDRILAYGLNFLVWLVIFAVIFWIGGCLREFFKAPVDYLKERSLLVRWVRWLLTGQKDFAGTVKEKASGVFRKTKGAVKKQYEALLHLDFRDRTNRLILKIVGINFVVILIISLFWGFGVWVLTIYSVLLFLFLRRYLDQVKQQYGQILKTTSTLAEGRLDIPIEGDAGIFAPVQEELVKIQSGFRKAVEREVKSERMKTDLVTNVSHDLKTPLTAIITYVDLLKNEEDEEKRREYIGILERKSQRLKVLIEDLFEISKATSRSVTLHFMDLDIIGLLKQVELEYDRDIKAADLHIRWSLPGEKVILKLDSQKAYRVFENLLVNITKYALPHTRVYIDVEETEQEAVIRMKNVSAAELDFDTEEITDRFVRGDASRNTEGSGLGLAIARSFTELMHGTLQISTEADLFRVEIRFPKP</sequence>
<reference evidence="16" key="2">
    <citation type="submission" date="2021-09" db="EMBL/GenBank/DDBJ databases">
        <authorList>
            <person name="Gilroy R."/>
        </authorList>
    </citation>
    <scope>NUCLEOTIDE SEQUENCE</scope>
    <source>
        <strain evidence="16">ChiSjej5B23-16112</strain>
    </source>
</reference>
<evidence type="ECO:0000256" key="2">
    <source>
        <dbReference type="ARBA" id="ARBA00004651"/>
    </source>
</evidence>
<evidence type="ECO:0000256" key="6">
    <source>
        <dbReference type="ARBA" id="ARBA00022679"/>
    </source>
</evidence>
<keyword evidence="4" id="KW-1003">Cell membrane</keyword>
<dbReference type="SMART" id="SM00387">
    <property type="entry name" value="HATPase_c"/>
    <property type="match status" value="1"/>
</dbReference>
<dbReference type="GO" id="GO:0000155">
    <property type="term" value="F:phosphorelay sensor kinase activity"/>
    <property type="evidence" value="ECO:0007669"/>
    <property type="project" value="InterPro"/>
</dbReference>
<evidence type="ECO:0000256" key="12">
    <source>
        <dbReference type="ARBA" id="ARBA00023012"/>
    </source>
</evidence>
<dbReference type="Proteomes" id="UP000769156">
    <property type="component" value="Unassembled WGS sequence"/>
</dbReference>
<evidence type="ECO:0000256" key="4">
    <source>
        <dbReference type="ARBA" id="ARBA00022475"/>
    </source>
</evidence>
<evidence type="ECO:0000256" key="5">
    <source>
        <dbReference type="ARBA" id="ARBA00022553"/>
    </source>
</evidence>
<evidence type="ECO:0000256" key="7">
    <source>
        <dbReference type="ARBA" id="ARBA00022692"/>
    </source>
</evidence>
<keyword evidence="13 14" id="KW-0472">Membrane</keyword>
<reference evidence="16" key="1">
    <citation type="journal article" date="2021" name="PeerJ">
        <title>Extensive microbial diversity within the chicken gut microbiome revealed by metagenomics and culture.</title>
        <authorList>
            <person name="Gilroy R."/>
            <person name="Ravi A."/>
            <person name="Getino M."/>
            <person name="Pursley I."/>
            <person name="Horton D.L."/>
            <person name="Alikhan N.F."/>
            <person name="Baker D."/>
            <person name="Gharbi K."/>
            <person name="Hall N."/>
            <person name="Watson M."/>
            <person name="Adriaenssens E.M."/>
            <person name="Foster-Nyarko E."/>
            <person name="Jarju S."/>
            <person name="Secka A."/>
            <person name="Antonio M."/>
            <person name="Oren A."/>
            <person name="Chaudhuri R.R."/>
            <person name="La Ragione R."/>
            <person name="Hildebrand F."/>
            <person name="Pallen M.J."/>
        </authorList>
    </citation>
    <scope>NUCLEOTIDE SEQUENCE</scope>
    <source>
        <strain evidence="16">ChiSjej5B23-16112</strain>
    </source>
</reference>
<evidence type="ECO:0000256" key="13">
    <source>
        <dbReference type="ARBA" id="ARBA00023136"/>
    </source>
</evidence>
<dbReference type="EMBL" id="DYVY01000184">
    <property type="protein sequence ID" value="HJF95297.1"/>
    <property type="molecule type" value="Genomic_DNA"/>
</dbReference>
<dbReference type="AlphaFoldDB" id="A0A921I3N9"/>
<dbReference type="InterPro" id="IPR050398">
    <property type="entry name" value="HssS/ArlS-like"/>
</dbReference>
<evidence type="ECO:0000256" key="14">
    <source>
        <dbReference type="SAM" id="Phobius"/>
    </source>
</evidence>
<dbReference type="PROSITE" id="PS50109">
    <property type="entry name" value="HIS_KIN"/>
    <property type="match status" value="1"/>
</dbReference>
<keyword evidence="9 16" id="KW-0418">Kinase</keyword>
<keyword evidence="8" id="KW-0547">Nucleotide-binding</keyword>
<dbReference type="InterPro" id="IPR003594">
    <property type="entry name" value="HATPase_dom"/>
</dbReference>
<keyword evidence="7 14" id="KW-0812">Transmembrane</keyword>
<keyword evidence="5" id="KW-0597">Phosphoprotein</keyword>
<comment type="catalytic activity">
    <reaction evidence="1">
        <text>ATP + protein L-histidine = ADP + protein N-phospho-L-histidine.</text>
        <dbReference type="EC" id="2.7.13.3"/>
    </reaction>
</comment>
<dbReference type="Pfam" id="PF00512">
    <property type="entry name" value="HisKA"/>
    <property type="match status" value="1"/>
</dbReference>
<evidence type="ECO:0000256" key="1">
    <source>
        <dbReference type="ARBA" id="ARBA00000085"/>
    </source>
</evidence>
<dbReference type="GO" id="GO:0005524">
    <property type="term" value="F:ATP binding"/>
    <property type="evidence" value="ECO:0007669"/>
    <property type="project" value="UniProtKB-KW"/>
</dbReference>
<dbReference type="InterPro" id="IPR003661">
    <property type="entry name" value="HisK_dim/P_dom"/>
</dbReference>
<dbReference type="InterPro" id="IPR005467">
    <property type="entry name" value="His_kinase_dom"/>
</dbReference>
<dbReference type="GO" id="GO:0005886">
    <property type="term" value="C:plasma membrane"/>
    <property type="evidence" value="ECO:0007669"/>
    <property type="project" value="UniProtKB-SubCell"/>
</dbReference>
<dbReference type="SUPFAM" id="SSF47384">
    <property type="entry name" value="Homodimeric domain of signal transducing histidine kinase"/>
    <property type="match status" value="1"/>
</dbReference>
<dbReference type="PANTHER" id="PTHR45528">
    <property type="entry name" value="SENSOR HISTIDINE KINASE CPXA"/>
    <property type="match status" value="1"/>
</dbReference>
<proteinExistence type="predicted"/>
<dbReference type="FunFam" id="1.10.287.130:FF:000008">
    <property type="entry name" value="Two-component sensor histidine kinase"/>
    <property type="match status" value="1"/>
</dbReference>
<keyword evidence="10" id="KW-0067">ATP-binding</keyword>
<evidence type="ECO:0000313" key="17">
    <source>
        <dbReference type="Proteomes" id="UP000769156"/>
    </source>
</evidence>
<dbReference type="CDD" id="cd00082">
    <property type="entry name" value="HisKA"/>
    <property type="match status" value="1"/>
</dbReference>
<feature type="transmembrane region" description="Helical" evidence="14">
    <location>
        <begin position="396"/>
        <end position="414"/>
    </location>
</feature>
<protein>
    <recommendedName>
        <fullName evidence="3">histidine kinase</fullName>
        <ecNumber evidence="3">2.7.13.3</ecNumber>
    </recommendedName>
</protein>
<feature type="transmembrane region" description="Helical" evidence="14">
    <location>
        <begin position="303"/>
        <end position="323"/>
    </location>
</feature>
<dbReference type="Gene3D" id="3.30.565.10">
    <property type="entry name" value="Histidine kinase-like ATPase, C-terminal domain"/>
    <property type="match status" value="1"/>
</dbReference>
<dbReference type="InterPro" id="IPR036097">
    <property type="entry name" value="HisK_dim/P_sf"/>
</dbReference>
<feature type="transmembrane region" description="Helical" evidence="14">
    <location>
        <begin position="261"/>
        <end position="283"/>
    </location>
</feature>
<keyword evidence="12" id="KW-0902">Two-component regulatory system</keyword>
<keyword evidence="6" id="KW-0808">Transferase</keyword>
<evidence type="ECO:0000256" key="3">
    <source>
        <dbReference type="ARBA" id="ARBA00012438"/>
    </source>
</evidence>
<comment type="caution">
    <text evidence="16">The sequence shown here is derived from an EMBL/GenBank/DDBJ whole genome shotgun (WGS) entry which is preliminary data.</text>
</comment>
<evidence type="ECO:0000256" key="8">
    <source>
        <dbReference type="ARBA" id="ARBA00022741"/>
    </source>
</evidence>
<gene>
    <name evidence="16" type="ORF">K8V82_11010</name>
</gene>
<evidence type="ECO:0000256" key="9">
    <source>
        <dbReference type="ARBA" id="ARBA00022777"/>
    </source>
</evidence>
<dbReference type="Pfam" id="PF02518">
    <property type="entry name" value="HATPase_c"/>
    <property type="match status" value="1"/>
</dbReference>
<dbReference type="SUPFAM" id="SSF55874">
    <property type="entry name" value="ATPase domain of HSP90 chaperone/DNA topoisomerase II/histidine kinase"/>
    <property type="match status" value="1"/>
</dbReference>
<comment type="subcellular location">
    <subcellularLocation>
        <location evidence="2">Cell membrane</location>
        <topology evidence="2">Multi-pass membrane protein</topology>
    </subcellularLocation>
</comment>
<evidence type="ECO:0000256" key="10">
    <source>
        <dbReference type="ARBA" id="ARBA00022840"/>
    </source>
</evidence>
<accession>A0A921I3N9</accession>
<evidence type="ECO:0000313" key="16">
    <source>
        <dbReference type="EMBL" id="HJF95297.1"/>
    </source>
</evidence>
<organism evidence="16 17">
    <name type="scientific">Lachnoclostridium phocaeense</name>
    <dbReference type="NCBI Taxonomy" id="1871021"/>
    <lineage>
        <taxon>Bacteria</taxon>
        <taxon>Bacillati</taxon>
        <taxon>Bacillota</taxon>
        <taxon>Clostridia</taxon>
        <taxon>Lachnospirales</taxon>
        <taxon>Lachnospiraceae</taxon>
    </lineage>
</organism>
<dbReference type="Gene3D" id="1.10.287.130">
    <property type="match status" value="1"/>
</dbReference>
<dbReference type="EC" id="2.7.13.3" evidence="3"/>
<feature type="transmembrane region" description="Helical" evidence="14">
    <location>
        <begin position="228"/>
        <end position="249"/>
    </location>
</feature>